<protein>
    <recommendedName>
        <fullName evidence="1">NADAR domain-containing protein</fullName>
    </recommendedName>
</protein>
<dbReference type="EMBL" id="MN740556">
    <property type="protein sequence ID" value="QHU33292.1"/>
    <property type="molecule type" value="Genomic_DNA"/>
</dbReference>
<organism evidence="2">
    <name type="scientific">viral metagenome</name>
    <dbReference type="NCBI Taxonomy" id="1070528"/>
    <lineage>
        <taxon>unclassified sequences</taxon>
        <taxon>metagenomes</taxon>
        <taxon>organismal metagenomes</taxon>
    </lineage>
</organism>
<dbReference type="InterPro" id="IPR037238">
    <property type="entry name" value="YbiA-like_sf"/>
</dbReference>
<dbReference type="InterPro" id="IPR012816">
    <property type="entry name" value="NADAR"/>
</dbReference>
<dbReference type="Pfam" id="PF08719">
    <property type="entry name" value="NADAR"/>
    <property type="match status" value="1"/>
</dbReference>
<sequence length="171" mass="20210">MNNYIFFYGHKSNDKYNIFSQWYPAIFIDSIIGITYKNTEQYMMAHKALLFNDIDTYTKIITTSDPFTIKKLGRQVKNFDEKEWNKYKFDIVMEGNKLKFTQNKKLGKELINTGSKIIVEASKYDRIWGIGLDKKEAINIDPKKWPGKNLLGQIIMKVRNELKRENTLILH</sequence>
<dbReference type="SUPFAM" id="SSF143990">
    <property type="entry name" value="YbiA-like"/>
    <property type="match status" value="1"/>
</dbReference>
<dbReference type="CDD" id="cd15457">
    <property type="entry name" value="NADAR"/>
    <property type="match status" value="1"/>
</dbReference>
<evidence type="ECO:0000259" key="1">
    <source>
        <dbReference type="Pfam" id="PF08719"/>
    </source>
</evidence>
<evidence type="ECO:0000313" key="2">
    <source>
        <dbReference type="EMBL" id="QHU33292.1"/>
    </source>
</evidence>
<dbReference type="AlphaFoldDB" id="A0A6C0LVN7"/>
<reference evidence="2" key="1">
    <citation type="journal article" date="2020" name="Nature">
        <title>Giant virus diversity and host interactions through global metagenomics.</title>
        <authorList>
            <person name="Schulz F."/>
            <person name="Roux S."/>
            <person name="Paez-Espino D."/>
            <person name="Jungbluth S."/>
            <person name="Walsh D.A."/>
            <person name="Denef V.J."/>
            <person name="McMahon K.D."/>
            <person name="Konstantinidis K.T."/>
            <person name="Eloe-Fadrosh E.A."/>
            <person name="Kyrpides N.C."/>
            <person name="Woyke T."/>
        </authorList>
    </citation>
    <scope>NUCLEOTIDE SEQUENCE</scope>
    <source>
        <strain evidence="2">GVMAG-S-1014582-52</strain>
    </source>
</reference>
<dbReference type="Gene3D" id="1.10.357.40">
    <property type="entry name" value="YbiA-like"/>
    <property type="match status" value="1"/>
</dbReference>
<feature type="domain" description="NADAR" evidence="1">
    <location>
        <begin position="6"/>
        <end position="163"/>
    </location>
</feature>
<accession>A0A6C0LVN7</accession>
<name>A0A6C0LVN7_9ZZZZ</name>
<dbReference type="NCBIfam" id="TIGR02464">
    <property type="entry name" value="ribofla_fusion"/>
    <property type="match status" value="1"/>
</dbReference>
<proteinExistence type="predicted"/>